<keyword evidence="5" id="KW-0813">Transport</keyword>
<feature type="transmembrane region" description="Helical" evidence="5">
    <location>
        <begin position="168"/>
        <end position="191"/>
    </location>
</feature>
<dbReference type="PANTHER" id="PTHR43027:SF1">
    <property type="entry name" value="DOXORUBICIN RESISTANCE ABC TRANSPORTER PERMEASE PROTEIN DRRC-RELATED"/>
    <property type="match status" value="1"/>
</dbReference>
<feature type="transmembrane region" description="Helical" evidence="5">
    <location>
        <begin position="21"/>
        <end position="46"/>
    </location>
</feature>
<dbReference type="GO" id="GO:0043190">
    <property type="term" value="C:ATP-binding cassette (ABC) transporter complex"/>
    <property type="evidence" value="ECO:0007669"/>
    <property type="project" value="InterPro"/>
</dbReference>
<evidence type="ECO:0000259" key="6">
    <source>
        <dbReference type="PROSITE" id="PS51012"/>
    </source>
</evidence>
<evidence type="ECO:0000256" key="5">
    <source>
        <dbReference type="RuleBase" id="RU361157"/>
    </source>
</evidence>
<dbReference type="OrthoDB" id="9778589at2"/>
<dbReference type="Pfam" id="PF12698">
    <property type="entry name" value="ABC2_membrane_3"/>
    <property type="match status" value="1"/>
</dbReference>
<keyword evidence="3 5" id="KW-1133">Transmembrane helix</keyword>
<evidence type="ECO:0000313" key="7">
    <source>
        <dbReference type="EMBL" id="ATL48133.1"/>
    </source>
</evidence>
<dbReference type="Proteomes" id="UP000220133">
    <property type="component" value="Chromosome"/>
</dbReference>
<dbReference type="RefSeq" id="WP_098194510.1">
    <property type="nucleotide sequence ID" value="NZ_CP023777.1"/>
</dbReference>
<evidence type="ECO:0000256" key="3">
    <source>
        <dbReference type="ARBA" id="ARBA00022989"/>
    </source>
</evidence>
<evidence type="ECO:0000313" key="8">
    <source>
        <dbReference type="Proteomes" id="UP000220133"/>
    </source>
</evidence>
<feature type="transmembrane region" description="Helical" evidence="5">
    <location>
        <begin position="283"/>
        <end position="302"/>
    </location>
</feature>
<dbReference type="PROSITE" id="PS51012">
    <property type="entry name" value="ABC_TM2"/>
    <property type="match status" value="1"/>
</dbReference>
<sequence length="363" mass="40068">MAENYSQWKAMLAISKASIRAIFRSPSAVVFSLAFPLVFILVFGFIGGKSSSVKVGIDATSNLENPVYMGLLRNKTMKLLTGKPADQLEADLQRGKIAAIMKIDAKSDSGTYKVHVKTSTAAGASYTFFMTELAETINKIDLSTHPRPSIAKIESITVPGRKYKTIDFILPGQLGFSLLSAAVFGTAFLFFSLRQTLVLKRFFATPIKRSYIILGEGLSRLVFQLFGSIIIIGIGYFGFGFTLIHGFATFLEMLFLSVLGLLVFMGFGFIVSGIAKNESTIPPFANIVTLPQFLLAGTFFPVEDFPNWLQPVCKAMPLTYLNDAMRQVAFEGLHIWDVWPQIGVLLLWGCIAYGIAVKVFRWE</sequence>
<dbReference type="InterPro" id="IPR013525">
    <property type="entry name" value="ABC2_TM"/>
</dbReference>
<dbReference type="PANTHER" id="PTHR43027">
    <property type="entry name" value="DOXORUBICIN RESISTANCE ABC TRANSPORTER PERMEASE PROTEIN DRRC-RELATED"/>
    <property type="match status" value="1"/>
</dbReference>
<protein>
    <recommendedName>
        <fullName evidence="5">Transport permease protein</fullName>
    </recommendedName>
</protein>
<dbReference type="KEGG" id="cbae:COR50_13710"/>
<evidence type="ECO:0000256" key="1">
    <source>
        <dbReference type="ARBA" id="ARBA00004141"/>
    </source>
</evidence>
<dbReference type="PRINTS" id="PR00164">
    <property type="entry name" value="ABC2TRNSPORT"/>
</dbReference>
<comment type="subcellular location">
    <subcellularLocation>
        <location evidence="5">Cell membrane</location>
        <topology evidence="5">Multi-pass membrane protein</topology>
    </subcellularLocation>
    <subcellularLocation>
        <location evidence="1">Membrane</location>
        <topology evidence="1">Multi-pass membrane protein</topology>
    </subcellularLocation>
</comment>
<proteinExistence type="inferred from homology"/>
<evidence type="ECO:0000256" key="4">
    <source>
        <dbReference type="ARBA" id="ARBA00023136"/>
    </source>
</evidence>
<dbReference type="InterPro" id="IPR052902">
    <property type="entry name" value="ABC-2_transporter"/>
</dbReference>
<feature type="transmembrane region" description="Helical" evidence="5">
    <location>
        <begin position="221"/>
        <end position="244"/>
    </location>
</feature>
<evidence type="ECO:0000256" key="2">
    <source>
        <dbReference type="ARBA" id="ARBA00022692"/>
    </source>
</evidence>
<dbReference type="InterPro" id="IPR000412">
    <property type="entry name" value="ABC_2_transport"/>
</dbReference>
<comment type="similarity">
    <text evidence="5">Belongs to the ABC-2 integral membrane protein family.</text>
</comment>
<feature type="domain" description="ABC transmembrane type-2" evidence="6">
    <location>
        <begin position="130"/>
        <end position="363"/>
    </location>
</feature>
<organism evidence="7 8">
    <name type="scientific">Chitinophaga caeni</name>
    <dbReference type="NCBI Taxonomy" id="2029983"/>
    <lineage>
        <taxon>Bacteria</taxon>
        <taxon>Pseudomonadati</taxon>
        <taxon>Bacteroidota</taxon>
        <taxon>Chitinophagia</taxon>
        <taxon>Chitinophagales</taxon>
        <taxon>Chitinophagaceae</taxon>
        <taxon>Chitinophaga</taxon>
    </lineage>
</organism>
<gene>
    <name evidence="7" type="ORF">COR50_13710</name>
</gene>
<dbReference type="GO" id="GO:0140359">
    <property type="term" value="F:ABC-type transporter activity"/>
    <property type="evidence" value="ECO:0007669"/>
    <property type="project" value="InterPro"/>
</dbReference>
<feature type="transmembrane region" description="Helical" evidence="5">
    <location>
        <begin position="250"/>
        <end position="271"/>
    </location>
</feature>
<reference evidence="7 8" key="1">
    <citation type="submission" date="2017-10" db="EMBL/GenBank/DDBJ databases">
        <title>Paenichitinophaga pekingensis gen. nov., sp. nov., isolated from activated sludge.</title>
        <authorList>
            <person name="Jin D."/>
            <person name="Kong X."/>
            <person name="Deng Y."/>
            <person name="Bai Z."/>
        </authorList>
    </citation>
    <scope>NUCLEOTIDE SEQUENCE [LARGE SCALE GENOMIC DNA]</scope>
    <source>
        <strain evidence="7 8">13</strain>
    </source>
</reference>
<name>A0A291QWA1_9BACT</name>
<keyword evidence="2 5" id="KW-0812">Transmembrane</keyword>
<keyword evidence="8" id="KW-1185">Reference proteome</keyword>
<keyword evidence="5" id="KW-1003">Cell membrane</keyword>
<dbReference type="AlphaFoldDB" id="A0A291QWA1"/>
<keyword evidence="4 5" id="KW-0472">Membrane</keyword>
<dbReference type="InterPro" id="IPR047817">
    <property type="entry name" value="ABC2_TM_bact-type"/>
</dbReference>
<accession>A0A291QWA1</accession>
<feature type="transmembrane region" description="Helical" evidence="5">
    <location>
        <begin position="338"/>
        <end position="360"/>
    </location>
</feature>
<dbReference type="EMBL" id="CP023777">
    <property type="protein sequence ID" value="ATL48133.1"/>
    <property type="molecule type" value="Genomic_DNA"/>
</dbReference>